<sequence>LVLSCSRCEPPLERDTVHLPVSSACISAHQTLLALLHVLYELLHGPQAGLALRFGDVPEIIQELAVLLQHASTVRHRHSGPNRFRLCLHLHLPHVCCLHAYIHQHCGTHTC</sequence>
<name>A0ACC5ZG31_9TELE</name>
<comment type="caution">
    <text evidence="1">The sequence shown here is derived from an EMBL/GenBank/DDBJ whole genome shotgun (WGS) entry which is preliminary data.</text>
</comment>
<reference evidence="1" key="1">
    <citation type="submission" date="2020-02" db="EMBL/GenBank/DDBJ databases">
        <title>Genome sequencing of the panga catfish, Pangasius djambal.</title>
        <authorList>
            <person name="Wen M."/>
            <person name="Zahm M."/>
            <person name="Roques C."/>
            <person name="Cabau C."/>
            <person name="Klopp C."/>
            <person name="Donnadieu C."/>
            <person name="Jouanno E."/>
            <person name="Avarre J.-C."/>
            <person name="Campet M."/>
            <person name="Ha T."/>
            <person name="Dugue R."/>
            <person name="Lampietro C."/>
            <person name="Louis A."/>
            <person name="Herpin A."/>
            <person name="Echchiki A."/>
            <person name="Berthelot C."/>
            <person name="Parey E."/>
            <person name="Roest-Crollius H."/>
            <person name="Braasch I."/>
            <person name="Postlethwait J.H."/>
            <person name="Bobe J."/>
            <person name="Montfort J."/>
            <person name="Bouchez O."/>
            <person name="Begum T."/>
            <person name="Schartl M."/>
            <person name="Gustiano R."/>
            <person name="Guiguen Y."/>
        </authorList>
    </citation>
    <scope>NUCLEOTIDE SEQUENCE</scope>
    <source>
        <strain evidence="1">Pdj_M5554</strain>
    </source>
</reference>
<dbReference type="EMBL" id="CM040998">
    <property type="protein sequence ID" value="MCJ8746557.1"/>
    <property type="molecule type" value="Genomic_DNA"/>
</dbReference>
<gene>
    <name evidence="1" type="ORF">PDJAM_G00143310</name>
</gene>
<evidence type="ECO:0000313" key="1">
    <source>
        <dbReference type="EMBL" id="MCJ8746557.1"/>
    </source>
</evidence>
<feature type="non-terminal residue" evidence="1">
    <location>
        <position position="1"/>
    </location>
</feature>
<feature type="non-terminal residue" evidence="1">
    <location>
        <position position="111"/>
    </location>
</feature>
<accession>A0ACC5ZG31</accession>
<keyword evidence="2" id="KW-1185">Reference proteome</keyword>
<proteinExistence type="predicted"/>
<dbReference type="Proteomes" id="UP000830395">
    <property type="component" value="Chromosome 24"/>
</dbReference>
<evidence type="ECO:0000313" key="2">
    <source>
        <dbReference type="Proteomes" id="UP000830395"/>
    </source>
</evidence>
<protein>
    <submittedName>
        <fullName evidence="1">Uncharacterized protein</fullName>
    </submittedName>
</protein>
<organism evidence="1 2">
    <name type="scientific">Pangasius djambal</name>
    <dbReference type="NCBI Taxonomy" id="1691987"/>
    <lineage>
        <taxon>Eukaryota</taxon>
        <taxon>Metazoa</taxon>
        <taxon>Chordata</taxon>
        <taxon>Craniata</taxon>
        <taxon>Vertebrata</taxon>
        <taxon>Euteleostomi</taxon>
        <taxon>Actinopterygii</taxon>
        <taxon>Neopterygii</taxon>
        <taxon>Teleostei</taxon>
        <taxon>Ostariophysi</taxon>
        <taxon>Siluriformes</taxon>
        <taxon>Pangasiidae</taxon>
        <taxon>Pangasius</taxon>
    </lineage>
</organism>